<dbReference type="STRING" id="1075402.AN216_26190"/>
<dbReference type="Pfam" id="PF13560">
    <property type="entry name" value="HTH_31"/>
    <property type="match status" value="1"/>
</dbReference>
<dbReference type="GO" id="GO:0003677">
    <property type="term" value="F:DNA binding"/>
    <property type="evidence" value="ECO:0007669"/>
    <property type="project" value="UniProtKB-KW"/>
</dbReference>
<dbReference type="Gene3D" id="1.10.260.40">
    <property type="entry name" value="lambda repressor-like DNA-binding domains"/>
    <property type="match status" value="1"/>
</dbReference>
<dbReference type="PROSITE" id="PS50943">
    <property type="entry name" value="HTH_CROC1"/>
    <property type="match status" value="1"/>
</dbReference>
<dbReference type="Proteomes" id="UP000176101">
    <property type="component" value="Unassembled WGS sequence"/>
</dbReference>
<gene>
    <name evidence="2" type="ORF">AN216_26190</name>
</gene>
<dbReference type="SUPFAM" id="SSF47413">
    <property type="entry name" value="lambda repressor-like DNA-binding domains"/>
    <property type="match status" value="1"/>
</dbReference>
<dbReference type="PATRIC" id="fig|1075402.3.peg.257"/>
<evidence type="ECO:0000313" key="2">
    <source>
        <dbReference type="EMBL" id="OEU86476.1"/>
    </source>
</evidence>
<evidence type="ECO:0000313" key="3">
    <source>
        <dbReference type="Proteomes" id="UP000176101"/>
    </source>
</evidence>
<dbReference type="Pfam" id="PF19054">
    <property type="entry name" value="DUF5753"/>
    <property type="match status" value="1"/>
</dbReference>
<sequence length="283" mass="31833">MPPRPQPTARQERLGAELRKMREAAGITAREAAALLGTNPMQMSHMETGRAGISGRRLRSLASQCACSDTDYVDALVGIATDRTQGWWEDYRGVLPSSFLDLAELEHHARFLRSLDVVHIPGLMQVEEYAEALFTYTVPDLPASDLESWVDHRMRRRTVLEREDTPPYEAVIHEAALRMKVCDRRTNQKQLSQILELSDSGRIIVRVIPFSADHFAGAGCSMLHAGGPVPKLDTVQRDTPHGSGHVDAEPQLDRLRLLYQKARRASLTPHRSRDLIRHVTHEI</sequence>
<keyword evidence="2" id="KW-0238">DNA-binding</keyword>
<dbReference type="EMBL" id="LJGU01000165">
    <property type="protein sequence ID" value="OEU86476.1"/>
    <property type="molecule type" value="Genomic_DNA"/>
</dbReference>
<reference evidence="2 3" key="1">
    <citation type="journal article" date="2016" name="Front. Microbiol.">
        <title>Comparative Genomics Analysis of Streptomyces Species Reveals Their Adaptation to the Marine Environment and Their Diversity at the Genomic Level.</title>
        <authorList>
            <person name="Tian X."/>
            <person name="Zhang Z."/>
            <person name="Yang T."/>
            <person name="Chen M."/>
            <person name="Li J."/>
            <person name="Chen F."/>
            <person name="Yang J."/>
            <person name="Li W."/>
            <person name="Zhang B."/>
            <person name="Zhang Z."/>
            <person name="Wu J."/>
            <person name="Zhang C."/>
            <person name="Long L."/>
            <person name="Xiao J."/>
        </authorList>
    </citation>
    <scope>NUCLEOTIDE SEQUENCE [LARGE SCALE GENOMIC DNA]</scope>
    <source>
        <strain evidence="2 3">SCSIO 02100</strain>
    </source>
</reference>
<dbReference type="InterPro" id="IPR010982">
    <property type="entry name" value="Lambda_DNA-bd_dom_sf"/>
</dbReference>
<dbReference type="OrthoDB" id="3462393at2"/>
<dbReference type="InterPro" id="IPR043917">
    <property type="entry name" value="DUF5753"/>
</dbReference>
<dbReference type="CDD" id="cd00093">
    <property type="entry name" value="HTH_XRE"/>
    <property type="match status" value="1"/>
</dbReference>
<dbReference type="SMART" id="SM00530">
    <property type="entry name" value="HTH_XRE"/>
    <property type="match status" value="1"/>
</dbReference>
<dbReference type="RefSeq" id="WP_070199194.1">
    <property type="nucleotide sequence ID" value="NZ_LJGU01000165.1"/>
</dbReference>
<keyword evidence="3" id="KW-1185">Reference proteome</keyword>
<dbReference type="AlphaFoldDB" id="A0A1E7JJ41"/>
<proteinExistence type="predicted"/>
<protein>
    <submittedName>
        <fullName evidence="2">DNA-binding protein</fullName>
    </submittedName>
</protein>
<dbReference type="InterPro" id="IPR001387">
    <property type="entry name" value="Cro/C1-type_HTH"/>
</dbReference>
<name>A0A1E7JJ41_9ACTN</name>
<feature type="domain" description="HTH cro/C1-type" evidence="1">
    <location>
        <begin position="18"/>
        <end position="73"/>
    </location>
</feature>
<comment type="caution">
    <text evidence="2">The sequence shown here is derived from an EMBL/GenBank/DDBJ whole genome shotgun (WGS) entry which is preliminary data.</text>
</comment>
<evidence type="ECO:0000259" key="1">
    <source>
        <dbReference type="PROSITE" id="PS50943"/>
    </source>
</evidence>
<organism evidence="2 3">
    <name type="scientific">Streptomyces oceani</name>
    <dbReference type="NCBI Taxonomy" id="1075402"/>
    <lineage>
        <taxon>Bacteria</taxon>
        <taxon>Bacillati</taxon>
        <taxon>Actinomycetota</taxon>
        <taxon>Actinomycetes</taxon>
        <taxon>Kitasatosporales</taxon>
        <taxon>Streptomycetaceae</taxon>
        <taxon>Streptomyces</taxon>
    </lineage>
</organism>
<accession>A0A1E7JJ41</accession>